<dbReference type="InterPro" id="IPR009078">
    <property type="entry name" value="Ferritin-like_SF"/>
</dbReference>
<accession>A0A8S5P7Q9</accession>
<dbReference type="EMBL" id="BK015346">
    <property type="protein sequence ID" value="DAE02473.1"/>
    <property type="molecule type" value="Genomic_DNA"/>
</dbReference>
<reference evidence="1" key="1">
    <citation type="journal article" date="2021" name="Proc. Natl. Acad. Sci. U.S.A.">
        <title>A Catalog of Tens of Thousands of Viruses from Human Metagenomes Reveals Hidden Associations with Chronic Diseases.</title>
        <authorList>
            <person name="Tisza M.J."/>
            <person name="Buck C.B."/>
        </authorList>
    </citation>
    <scope>NUCLEOTIDE SEQUENCE</scope>
    <source>
        <strain evidence="1">CtsUY14</strain>
    </source>
</reference>
<name>A0A8S5P7Q9_9CAUD</name>
<proteinExistence type="predicted"/>
<evidence type="ECO:0000313" key="1">
    <source>
        <dbReference type="EMBL" id="DAE02473.1"/>
    </source>
</evidence>
<dbReference type="InterPro" id="IPR012347">
    <property type="entry name" value="Ferritin-like"/>
</dbReference>
<dbReference type="Gene3D" id="1.20.1260.10">
    <property type="match status" value="1"/>
</dbReference>
<sequence length="172" mass="19582">MSEGLISKEMKASLEGIISYCFYGNRILDRMCSVLSVTFVMPITSNILHHKLAHLYPVLADDISDYMDARDCTTIYGETPKGDQDYDTALDCFNRMLEINLKLESLVKDSITLAQNINDYSTKVMLEQFMLKITPITKDILLLVDKAEMYGDSDTSMMKFDHDMPSFNVFGE</sequence>
<dbReference type="SUPFAM" id="SSF47240">
    <property type="entry name" value="Ferritin-like"/>
    <property type="match status" value="1"/>
</dbReference>
<protein>
    <submittedName>
        <fullName evidence="1">Ferritin heavy chain</fullName>
    </submittedName>
</protein>
<organism evidence="1">
    <name type="scientific">Siphoviridae sp. ctsUY14</name>
    <dbReference type="NCBI Taxonomy" id="2825693"/>
    <lineage>
        <taxon>Viruses</taxon>
        <taxon>Duplodnaviria</taxon>
        <taxon>Heunggongvirae</taxon>
        <taxon>Uroviricota</taxon>
        <taxon>Caudoviricetes</taxon>
    </lineage>
</organism>